<reference evidence="6 7" key="1">
    <citation type="submission" date="2018-09" db="EMBL/GenBank/DDBJ databases">
        <authorList>
            <person name="Zhu H."/>
        </authorList>
    </citation>
    <scope>NUCLEOTIDE SEQUENCE [LARGE SCALE GENOMIC DNA]</scope>
    <source>
        <strain evidence="6 7">K2R10-39</strain>
    </source>
</reference>
<feature type="transmembrane region" description="Helical" evidence="5">
    <location>
        <begin position="50"/>
        <end position="72"/>
    </location>
</feature>
<keyword evidence="5" id="KW-0997">Cell inner membrane</keyword>
<feature type="transmembrane region" description="Helical" evidence="5">
    <location>
        <begin position="110"/>
        <end position="131"/>
    </location>
</feature>
<dbReference type="InterPro" id="IPR006008">
    <property type="entry name" value="YciB"/>
</dbReference>
<comment type="subcellular location">
    <subcellularLocation>
        <location evidence="5">Cell inner membrane</location>
        <topology evidence="5">Multi-pass membrane protein</topology>
    </subcellularLocation>
</comment>
<sequence>MKFLFDIFPVILFFAMFKWGENNTDAAQSLVEQYLSGIVSGGGAGTAAQAPIMLATAVAIVATIGQIAYLLLRGKKVDTMLWVSLAIITMFGGATIYFHNETFIKWKPTVLYWVFGAALLLSQTLFGKNLIRMMMEKQISLPYVVWQRLSVAWALFFVAMGLINLYVAYNFATATWVNFKLFGFTGLMLAFVIGQSLFLSRYIKDSQ</sequence>
<proteinExistence type="inferred from homology"/>
<comment type="caution">
    <text evidence="6">The sequence shown here is derived from an EMBL/GenBank/DDBJ whole genome shotgun (WGS) entry which is preliminary data.</text>
</comment>
<dbReference type="Proteomes" id="UP000285190">
    <property type="component" value="Unassembled WGS sequence"/>
</dbReference>
<gene>
    <name evidence="5" type="primary">yciB</name>
    <name evidence="6" type="ORF">D3870_08480</name>
</gene>
<evidence type="ECO:0000256" key="3">
    <source>
        <dbReference type="ARBA" id="ARBA00022989"/>
    </source>
</evidence>
<accession>A0A418X0T7</accession>
<comment type="function">
    <text evidence="5">Plays a role in cell envelope biogenesis, maintenance of cell envelope integrity and membrane homeostasis.</text>
</comment>
<dbReference type="PANTHER" id="PTHR36917">
    <property type="entry name" value="INTRACELLULAR SEPTATION PROTEIN A-RELATED"/>
    <property type="match status" value="1"/>
</dbReference>
<evidence type="ECO:0000256" key="2">
    <source>
        <dbReference type="ARBA" id="ARBA00022692"/>
    </source>
</evidence>
<keyword evidence="4 5" id="KW-0472">Membrane</keyword>
<dbReference type="PANTHER" id="PTHR36917:SF1">
    <property type="entry name" value="INNER MEMBRANE-SPANNING PROTEIN YCIB"/>
    <property type="match status" value="1"/>
</dbReference>
<dbReference type="AlphaFoldDB" id="A0A418X0T7"/>
<dbReference type="GO" id="GO:0005886">
    <property type="term" value="C:plasma membrane"/>
    <property type="evidence" value="ECO:0007669"/>
    <property type="project" value="UniProtKB-SubCell"/>
</dbReference>
<feature type="transmembrane region" description="Helical" evidence="5">
    <location>
        <begin position="181"/>
        <end position="203"/>
    </location>
</feature>
<evidence type="ECO:0000256" key="1">
    <source>
        <dbReference type="ARBA" id="ARBA00022475"/>
    </source>
</evidence>
<keyword evidence="2 5" id="KW-0812">Transmembrane</keyword>
<dbReference type="EMBL" id="QYUN01000002">
    <property type="protein sequence ID" value="RJG06042.1"/>
    <property type="molecule type" value="Genomic_DNA"/>
</dbReference>
<evidence type="ECO:0000256" key="5">
    <source>
        <dbReference type="HAMAP-Rule" id="MF_00189"/>
    </source>
</evidence>
<dbReference type="HAMAP" id="MF_00189">
    <property type="entry name" value="YciB"/>
    <property type="match status" value="1"/>
</dbReference>
<dbReference type="Pfam" id="PF04279">
    <property type="entry name" value="IspA"/>
    <property type="match status" value="1"/>
</dbReference>
<evidence type="ECO:0000313" key="6">
    <source>
        <dbReference type="EMBL" id="RJG06042.1"/>
    </source>
</evidence>
<evidence type="ECO:0000313" key="7">
    <source>
        <dbReference type="Proteomes" id="UP000285190"/>
    </source>
</evidence>
<feature type="transmembrane region" description="Helical" evidence="5">
    <location>
        <begin position="151"/>
        <end position="169"/>
    </location>
</feature>
<organism evidence="6 7">
    <name type="scientific">Noviherbaspirillum cavernae</name>
    <dbReference type="NCBI Taxonomy" id="2320862"/>
    <lineage>
        <taxon>Bacteria</taxon>
        <taxon>Pseudomonadati</taxon>
        <taxon>Pseudomonadota</taxon>
        <taxon>Betaproteobacteria</taxon>
        <taxon>Burkholderiales</taxon>
        <taxon>Oxalobacteraceae</taxon>
        <taxon>Noviherbaspirillum</taxon>
    </lineage>
</organism>
<comment type="similarity">
    <text evidence="5">Belongs to the YciB family.</text>
</comment>
<dbReference type="RefSeq" id="WP_119738263.1">
    <property type="nucleotide sequence ID" value="NZ_QYUN01000002.1"/>
</dbReference>
<keyword evidence="7" id="KW-1185">Reference proteome</keyword>
<evidence type="ECO:0000256" key="4">
    <source>
        <dbReference type="ARBA" id="ARBA00023136"/>
    </source>
</evidence>
<name>A0A418X0T7_9BURK</name>
<dbReference type="NCBIfam" id="NF001325">
    <property type="entry name" value="PRK00259.1-3"/>
    <property type="match status" value="1"/>
</dbReference>
<keyword evidence="1 5" id="KW-1003">Cell membrane</keyword>
<keyword evidence="3 5" id="KW-1133">Transmembrane helix</keyword>
<dbReference type="OrthoDB" id="9788219at2"/>
<feature type="transmembrane region" description="Helical" evidence="5">
    <location>
        <begin position="79"/>
        <end position="98"/>
    </location>
</feature>
<protein>
    <recommendedName>
        <fullName evidence="5">Inner membrane-spanning protein YciB</fullName>
    </recommendedName>
</protein>